<protein>
    <submittedName>
        <fullName evidence="1">Uncharacterized protein</fullName>
    </submittedName>
</protein>
<evidence type="ECO:0000313" key="1">
    <source>
        <dbReference type="EMBL" id="MBK0394259.1"/>
    </source>
</evidence>
<keyword evidence="2" id="KW-1185">Reference proteome</keyword>
<accession>A0A934Q4S9</accession>
<name>A0A934Q4S9_9BURK</name>
<organism evidence="1 2">
    <name type="scientific">Ramlibacter algicola</name>
    <dbReference type="NCBI Taxonomy" id="2795217"/>
    <lineage>
        <taxon>Bacteria</taxon>
        <taxon>Pseudomonadati</taxon>
        <taxon>Pseudomonadota</taxon>
        <taxon>Betaproteobacteria</taxon>
        <taxon>Burkholderiales</taxon>
        <taxon>Comamonadaceae</taxon>
        <taxon>Ramlibacter</taxon>
    </lineage>
</organism>
<dbReference type="Proteomes" id="UP000617041">
    <property type="component" value="Unassembled WGS sequence"/>
</dbReference>
<sequence length="310" mass="32758">MPLAGEVVTRILRVSRARVEGSTMEQLFAARRRVQGPSRVAGLCGAVLHIAGWYVLWQEGPEDAIEEALRTSLRKARPDVPRLVHRSVGPRTLSEPLAVSTTQWIESPDAFARRIDAVAAAGLAPRETWRAFAEPPTLPAPPEGAPAGSVGLLASVDARAIETARNLAGHFERPLVYRRFAGADPKTTDVGMAYVDLAVGGRSLRVHAAGRRVFGHPLVQSSMARPGHVALLAGSGDRAALDLAIGISSFLGAGPQQPCVDVVGEVPLVAAGLRDEVQRRTGATARVHEGAFTDSQLVALLLGLVPMQAG</sequence>
<gene>
    <name evidence="1" type="ORF">I8E28_16775</name>
</gene>
<reference evidence="1" key="1">
    <citation type="submission" date="2020-12" db="EMBL/GenBank/DDBJ databases">
        <title>Ramlibacter sp. nov., isolated from a freshwater alga, Cryptomonas.</title>
        <authorList>
            <person name="Kim H.M."/>
            <person name="Jeon C.O."/>
        </authorList>
    </citation>
    <scope>NUCLEOTIDE SEQUENCE</scope>
    <source>
        <strain evidence="1">CrO1</strain>
    </source>
</reference>
<evidence type="ECO:0000313" key="2">
    <source>
        <dbReference type="Proteomes" id="UP000617041"/>
    </source>
</evidence>
<proteinExistence type="predicted"/>
<dbReference type="AlphaFoldDB" id="A0A934Q4S9"/>
<comment type="caution">
    <text evidence="1">The sequence shown here is derived from an EMBL/GenBank/DDBJ whole genome shotgun (WGS) entry which is preliminary data.</text>
</comment>
<dbReference type="RefSeq" id="WP_200789259.1">
    <property type="nucleotide sequence ID" value="NZ_JAEDAO010000001.1"/>
</dbReference>
<dbReference type="EMBL" id="JAEDAO010000001">
    <property type="protein sequence ID" value="MBK0394259.1"/>
    <property type="molecule type" value="Genomic_DNA"/>
</dbReference>